<gene>
    <name evidence="2" type="ORF">NCTC11546_00433</name>
</gene>
<dbReference type="RefSeq" id="WP_128090799.1">
    <property type="nucleotide sequence ID" value="NZ_UARG01000017.1"/>
</dbReference>
<proteinExistence type="predicted"/>
<name>A0A2X2RLR5_CAPOC</name>
<protein>
    <recommendedName>
        <fullName evidence="4">Oxygen tolerance</fullName>
    </recommendedName>
</protein>
<dbReference type="EMBL" id="UARG01000017">
    <property type="protein sequence ID" value="SQA77231.1"/>
    <property type="molecule type" value="Genomic_DNA"/>
</dbReference>
<evidence type="ECO:0008006" key="4">
    <source>
        <dbReference type="Google" id="ProtNLM"/>
    </source>
</evidence>
<keyword evidence="1" id="KW-0472">Membrane</keyword>
<evidence type="ECO:0000313" key="3">
    <source>
        <dbReference type="Proteomes" id="UP000249891"/>
    </source>
</evidence>
<keyword evidence="1" id="KW-1133">Transmembrane helix</keyword>
<accession>A0A2X2RLR5</accession>
<evidence type="ECO:0000313" key="2">
    <source>
        <dbReference type="EMBL" id="SQA77231.1"/>
    </source>
</evidence>
<keyword evidence="1" id="KW-0812">Transmembrane</keyword>
<feature type="transmembrane region" description="Helical" evidence="1">
    <location>
        <begin position="334"/>
        <end position="356"/>
    </location>
</feature>
<evidence type="ECO:0000256" key="1">
    <source>
        <dbReference type="SAM" id="Phobius"/>
    </source>
</evidence>
<feature type="transmembrane region" description="Helical" evidence="1">
    <location>
        <begin position="147"/>
        <end position="169"/>
    </location>
</feature>
<reference evidence="2 3" key="1">
    <citation type="submission" date="2018-06" db="EMBL/GenBank/DDBJ databases">
        <authorList>
            <consortium name="Pathogen Informatics"/>
            <person name="Doyle S."/>
        </authorList>
    </citation>
    <scope>NUCLEOTIDE SEQUENCE [LARGE SCALE GENOMIC DNA]</scope>
    <source>
        <strain evidence="2 3">NCTC11546</strain>
    </source>
</reference>
<organism evidence="2 3">
    <name type="scientific">Capnocytophaga ochracea</name>
    <dbReference type="NCBI Taxonomy" id="1018"/>
    <lineage>
        <taxon>Bacteria</taxon>
        <taxon>Pseudomonadati</taxon>
        <taxon>Bacteroidota</taxon>
        <taxon>Flavobacteriia</taxon>
        <taxon>Flavobacteriales</taxon>
        <taxon>Flavobacteriaceae</taxon>
        <taxon>Capnocytophaga</taxon>
    </lineage>
</organism>
<sequence>MRRILYFILILFVFPTLYAQEVKVETNTKNIKIGEQIEYKISVEAPADAAVVFPEGQSFSPLEMVKADPTDTLKEGGKFRLEKAYYLTQFDEGKYTIPRQRIHISNKDYYTDSLLVEVHTVAVDTLKQPLYDIKPITEVASPMASRMWLWIILGIIGLLLVAGGLYFFVFRKKKLSAEEERKKLPPFERAIQDLKDLQNSKYLIESQHKAYYTRLTDIVKEYLEDEVHILAKESTTDELLAKINVLQEAGKLHLSEETISNLKRVLQNADLVKFAKSKPSDNNAEYDRETIENVVIKTKEAIPVVVAEGEVPTQDAFAMSVLKIRERRKRRNRVALIVALCFVVLAPVLLMGYSILYNKYFNTYASINRSEWVTSDYGYPITELTTPEVLIRKQIVDVTEYKSIIDKQYTFYYGSLNSPLYTMTNIITFKKDAQHTAPQQEEQGGGLTLDPQKVNEIVLSQLDKAKAKNITTLQEEYTSPSGAKGIKVFGKMSIPNEKGKYFSASYELYSFTENNALQQVLITHIDEPNADKIAQRVINSIVFKTE</sequence>
<dbReference type="Proteomes" id="UP000249891">
    <property type="component" value="Unassembled WGS sequence"/>
</dbReference>
<dbReference type="AlphaFoldDB" id="A0A2X2RLR5"/>